<dbReference type="Proteomes" id="UP000433575">
    <property type="component" value="Unassembled WGS sequence"/>
</dbReference>
<dbReference type="Gene3D" id="3.90.550.10">
    <property type="entry name" value="Spore Coat Polysaccharide Biosynthesis Protein SpsA, Chain A"/>
    <property type="match status" value="1"/>
</dbReference>
<dbReference type="CDD" id="cd00761">
    <property type="entry name" value="Glyco_tranf_GTA_type"/>
    <property type="match status" value="1"/>
</dbReference>
<accession>A0A6N7S7S8</accession>
<dbReference type="InterPro" id="IPR001173">
    <property type="entry name" value="Glyco_trans_2-like"/>
</dbReference>
<name>A0A6N7S7S8_9FIRM</name>
<organism evidence="4 6">
    <name type="scientific">Holdemania massiliensis</name>
    <dbReference type="NCBI Taxonomy" id="1468449"/>
    <lineage>
        <taxon>Bacteria</taxon>
        <taxon>Bacillati</taxon>
        <taxon>Bacillota</taxon>
        <taxon>Erysipelotrichia</taxon>
        <taxon>Erysipelotrichales</taxon>
        <taxon>Erysipelotrichaceae</taxon>
        <taxon>Holdemania</taxon>
    </lineage>
</organism>
<dbReference type="SUPFAM" id="SSF53448">
    <property type="entry name" value="Nucleotide-diphospho-sugar transferases"/>
    <property type="match status" value="1"/>
</dbReference>
<dbReference type="InterPro" id="IPR029044">
    <property type="entry name" value="Nucleotide-diphossugar_trans"/>
</dbReference>
<dbReference type="Proteomes" id="UP000480929">
    <property type="component" value="Unassembled WGS sequence"/>
</dbReference>
<protein>
    <submittedName>
        <fullName evidence="4">Glycosyltransferase</fullName>
    </submittedName>
</protein>
<reference evidence="6 7" key="1">
    <citation type="journal article" date="2019" name="Nat. Med.">
        <title>A library of human gut bacterial isolates paired with longitudinal multiomics data enables mechanistic microbiome research.</title>
        <authorList>
            <person name="Poyet M."/>
            <person name="Groussin M."/>
            <person name="Gibbons S.M."/>
            <person name="Avila-Pacheco J."/>
            <person name="Jiang X."/>
            <person name="Kearney S.M."/>
            <person name="Perrotta A.R."/>
            <person name="Berdy B."/>
            <person name="Zhao S."/>
            <person name="Lieberman T.D."/>
            <person name="Swanson P.K."/>
            <person name="Smith M."/>
            <person name="Roesemann S."/>
            <person name="Alexander J.E."/>
            <person name="Rich S.A."/>
            <person name="Livny J."/>
            <person name="Vlamakis H."/>
            <person name="Clish C."/>
            <person name="Bullock K."/>
            <person name="Deik A."/>
            <person name="Scott J."/>
            <person name="Pierce K.A."/>
            <person name="Xavier R.J."/>
            <person name="Alm E.J."/>
        </authorList>
    </citation>
    <scope>NUCLEOTIDE SEQUENCE [LARGE SCALE GENOMIC DNA]</scope>
    <source>
        <strain evidence="4 6">BIOML-A4</strain>
        <strain evidence="5 7">BIOML-A5</strain>
    </source>
</reference>
<dbReference type="PANTHER" id="PTHR22916">
    <property type="entry name" value="GLYCOSYLTRANSFERASE"/>
    <property type="match status" value="1"/>
</dbReference>
<sequence>MLNLRAKYSVIIPVYNVEQYINKCIDSIIKQNYPDLEIVLVDDHSTDGSEKICEEYFNKYEFVKLYRNKVNKGLSFSRNFGMQNASGKYIWFIDSDDYIEFNSFNILDYTLNKRENLDILYFDFKEIYKDHENVITILESEGKSRFYGGNVSRCIYKMDFIRKLNLLFPVNLYSEDLFFNTIAVSQTNSFEYIKIPLYNYRRTVKSSLMNKRSMKLINDVLTITQMIINQFELKSDKTEIVTLVLNHCVGRLFDFLLFCIIDYPENALEYHYKVIKVLNETGIDWKKSDYFNANGNLVLKVPRCLMRKNFGIKILKMNCMRKLIKKRIDRNRA</sequence>
<keyword evidence="1" id="KW-0328">Glycosyltransferase</keyword>
<keyword evidence="2 4" id="KW-0808">Transferase</keyword>
<evidence type="ECO:0000313" key="7">
    <source>
        <dbReference type="Proteomes" id="UP000480929"/>
    </source>
</evidence>
<dbReference type="AlphaFoldDB" id="A0A6N7S7S8"/>
<dbReference type="GO" id="GO:0016757">
    <property type="term" value="F:glycosyltransferase activity"/>
    <property type="evidence" value="ECO:0007669"/>
    <property type="project" value="UniProtKB-KW"/>
</dbReference>
<feature type="domain" description="Glycosyltransferase 2-like" evidence="3">
    <location>
        <begin position="9"/>
        <end position="104"/>
    </location>
</feature>
<keyword evidence="7" id="KW-1185">Reference proteome</keyword>
<dbReference type="EMBL" id="WKPI01000015">
    <property type="protein sequence ID" value="MSC33353.1"/>
    <property type="molecule type" value="Genomic_DNA"/>
</dbReference>
<evidence type="ECO:0000313" key="6">
    <source>
        <dbReference type="Proteomes" id="UP000433575"/>
    </source>
</evidence>
<comment type="caution">
    <text evidence="4">The sequence shown here is derived from an EMBL/GenBank/DDBJ whole genome shotgun (WGS) entry which is preliminary data.</text>
</comment>
<gene>
    <name evidence="5" type="ORF">GKD88_09495</name>
    <name evidence="4" type="ORF">GKE08_09695</name>
</gene>
<dbReference type="Pfam" id="PF00535">
    <property type="entry name" value="Glycos_transf_2"/>
    <property type="match status" value="1"/>
</dbReference>
<proteinExistence type="predicted"/>
<dbReference type="EMBL" id="WKPJ01000013">
    <property type="protein sequence ID" value="MSA89598.1"/>
    <property type="molecule type" value="Genomic_DNA"/>
</dbReference>
<evidence type="ECO:0000313" key="4">
    <source>
        <dbReference type="EMBL" id="MSA89598.1"/>
    </source>
</evidence>
<dbReference type="PANTHER" id="PTHR22916:SF51">
    <property type="entry name" value="GLYCOSYLTRANSFERASE EPSH-RELATED"/>
    <property type="match status" value="1"/>
</dbReference>
<evidence type="ECO:0000256" key="2">
    <source>
        <dbReference type="ARBA" id="ARBA00022679"/>
    </source>
</evidence>
<evidence type="ECO:0000256" key="1">
    <source>
        <dbReference type="ARBA" id="ARBA00022676"/>
    </source>
</evidence>
<evidence type="ECO:0000313" key="5">
    <source>
        <dbReference type="EMBL" id="MSC33353.1"/>
    </source>
</evidence>
<evidence type="ECO:0000259" key="3">
    <source>
        <dbReference type="Pfam" id="PF00535"/>
    </source>
</evidence>